<sequence>MAGEKAEKPDTKEKKPAAKKAAGDAAVLCCHSALASIFSRDPSSLQSILNQAAHFTFLF</sequence>
<dbReference type="Proteomes" id="UP000001075">
    <property type="component" value="Unassembled WGS sequence"/>
</dbReference>
<dbReference type="InParanoid" id="G3H6Z9"/>
<dbReference type="AlphaFoldDB" id="G3H6Z9"/>
<reference evidence="2" key="1">
    <citation type="journal article" date="2011" name="Nat. Biotechnol.">
        <title>The genomic sequence of the Chinese hamster ovary (CHO)-K1 cell line.</title>
        <authorList>
            <person name="Xu X."/>
            <person name="Nagarajan H."/>
            <person name="Lewis N.E."/>
            <person name="Pan S."/>
            <person name="Cai Z."/>
            <person name="Liu X."/>
            <person name="Chen W."/>
            <person name="Xie M."/>
            <person name="Wang W."/>
            <person name="Hammond S."/>
            <person name="Andersen M.R."/>
            <person name="Neff N."/>
            <person name="Passarelli B."/>
            <person name="Koh W."/>
            <person name="Fan H.C."/>
            <person name="Wang J."/>
            <person name="Gui Y."/>
            <person name="Lee K.H."/>
            <person name="Betenbaugh M.J."/>
            <person name="Quake S.R."/>
            <person name="Famili I."/>
            <person name="Palsson B.O."/>
            <person name="Wang J."/>
        </authorList>
    </citation>
    <scope>NUCLEOTIDE SEQUENCE [LARGE SCALE GENOMIC DNA]</scope>
    <source>
        <strain evidence="2">CHO K1 cell line</strain>
    </source>
</reference>
<evidence type="ECO:0000313" key="1">
    <source>
        <dbReference type="EMBL" id="EGW06878.1"/>
    </source>
</evidence>
<evidence type="ECO:0000313" key="2">
    <source>
        <dbReference type="Proteomes" id="UP000001075"/>
    </source>
</evidence>
<protein>
    <submittedName>
        <fullName evidence="1">Uncharacterized protein</fullName>
    </submittedName>
</protein>
<gene>
    <name evidence="1" type="ORF">I79_006123</name>
</gene>
<proteinExistence type="predicted"/>
<dbReference type="EMBL" id="JH000183">
    <property type="protein sequence ID" value="EGW06878.1"/>
    <property type="molecule type" value="Genomic_DNA"/>
</dbReference>
<organism evidence="1 2">
    <name type="scientific">Cricetulus griseus</name>
    <name type="common">Chinese hamster</name>
    <name type="synonym">Cricetulus barabensis griseus</name>
    <dbReference type="NCBI Taxonomy" id="10029"/>
    <lineage>
        <taxon>Eukaryota</taxon>
        <taxon>Metazoa</taxon>
        <taxon>Chordata</taxon>
        <taxon>Craniata</taxon>
        <taxon>Vertebrata</taxon>
        <taxon>Euteleostomi</taxon>
        <taxon>Mammalia</taxon>
        <taxon>Eutheria</taxon>
        <taxon>Euarchontoglires</taxon>
        <taxon>Glires</taxon>
        <taxon>Rodentia</taxon>
        <taxon>Myomorpha</taxon>
        <taxon>Muroidea</taxon>
        <taxon>Cricetidae</taxon>
        <taxon>Cricetinae</taxon>
        <taxon>Cricetulus</taxon>
    </lineage>
</organism>
<accession>G3H6Z9</accession>
<name>G3H6Z9_CRIGR</name>